<comment type="caution">
    <text evidence="9">Lacks conserved residue(s) required for the propagation of feature annotation.</text>
</comment>
<dbReference type="EC" id="2.3.1.193" evidence="9"/>
<dbReference type="InterPro" id="IPR032672">
    <property type="entry name" value="TmcA/NAT10/Kre33"/>
</dbReference>
<dbReference type="SUPFAM" id="SSF55729">
    <property type="entry name" value="Acyl-CoA N-acyltransferases (Nat)"/>
    <property type="match status" value="1"/>
</dbReference>
<dbReference type="PROSITE" id="PS51186">
    <property type="entry name" value="GNAT"/>
    <property type="match status" value="1"/>
</dbReference>
<keyword evidence="4 9" id="KW-0819">tRNA processing</keyword>
<dbReference type="Gene3D" id="3.40.50.11040">
    <property type="match status" value="1"/>
</dbReference>
<evidence type="ECO:0000256" key="4">
    <source>
        <dbReference type="ARBA" id="ARBA00022694"/>
    </source>
</evidence>
<comment type="caution">
    <text evidence="11">The sequence shown here is derived from an EMBL/GenBank/DDBJ whole genome shotgun (WGS) entry which is preliminary data.</text>
</comment>
<dbReference type="InterPro" id="IPR000182">
    <property type="entry name" value="GNAT_dom"/>
</dbReference>
<dbReference type="Pfam" id="PF13718">
    <property type="entry name" value="GNAT_acetyltr_2"/>
    <property type="match status" value="2"/>
</dbReference>
<organism evidence="11 12">
    <name type="scientific">Marinobacterium sediminicola</name>
    <dbReference type="NCBI Taxonomy" id="518898"/>
    <lineage>
        <taxon>Bacteria</taxon>
        <taxon>Pseudomonadati</taxon>
        <taxon>Pseudomonadota</taxon>
        <taxon>Gammaproteobacteria</taxon>
        <taxon>Oceanospirillales</taxon>
        <taxon>Oceanospirillaceae</taxon>
        <taxon>Marinobacterium</taxon>
    </lineage>
</organism>
<keyword evidence="1 9" id="KW-0963">Cytoplasm</keyword>
<dbReference type="InterPro" id="IPR007807">
    <property type="entry name" value="TcmA/NAT10_helicase"/>
</dbReference>
<dbReference type="Gene3D" id="1.20.120.890">
    <property type="entry name" value="tRNA(Met) cytidine acetyltransferase, tail domain"/>
    <property type="match status" value="1"/>
</dbReference>
<dbReference type="EMBL" id="FXWV01000001">
    <property type="protein sequence ID" value="SMR69667.1"/>
    <property type="molecule type" value="Genomic_DNA"/>
</dbReference>
<dbReference type="Pfam" id="PF05127">
    <property type="entry name" value="NAT10_TcmA_helicase"/>
    <property type="match status" value="1"/>
</dbReference>
<feature type="binding site" evidence="9">
    <location>
        <begin position="483"/>
        <end position="485"/>
    </location>
    <ligand>
        <name>acetyl-CoA</name>
        <dbReference type="ChEBI" id="CHEBI:57288"/>
    </ligand>
</feature>
<dbReference type="Proteomes" id="UP001159257">
    <property type="component" value="Unassembled WGS sequence"/>
</dbReference>
<dbReference type="Gene3D" id="3.40.630.30">
    <property type="match status" value="1"/>
</dbReference>
<name>A0ABY1RWD1_9GAMM</name>
<evidence type="ECO:0000313" key="11">
    <source>
        <dbReference type="EMBL" id="SMR69667.1"/>
    </source>
</evidence>
<dbReference type="RefSeq" id="WP_239041919.1">
    <property type="nucleotide sequence ID" value="NZ_BAAAEY010000002.1"/>
</dbReference>
<keyword evidence="6 9" id="KW-0067">ATP-binding</keyword>
<keyword evidence="3 9" id="KW-0808">Transferase</keyword>
<proteinExistence type="inferred from homology"/>
<dbReference type="HAMAP" id="MF_01886">
    <property type="entry name" value="tRNA_acetyltr_TmcA"/>
    <property type="match status" value="1"/>
</dbReference>
<evidence type="ECO:0000313" key="12">
    <source>
        <dbReference type="Proteomes" id="UP001159257"/>
    </source>
</evidence>
<feature type="domain" description="N-acetyltransferase" evidence="10">
    <location>
        <begin position="371"/>
        <end position="558"/>
    </location>
</feature>
<dbReference type="InterPro" id="IPR027417">
    <property type="entry name" value="P-loop_NTPase"/>
</dbReference>
<dbReference type="SUPFAM" id="SSF52540">
    <property type="entry name" value="P-loop containing nucleoside triphosphate hydrolases"/>
    <property type="match status" value="1"/>
</dbReference>
<gene>
    <name evidence="9" type="primary">tmcA</name>
    <name evidence="11" type="ORF">SAMN04487964_101322</name>
</gene>
<evidence type="ECO:0000256" key="3">
    <source>
        <dbReference type="ARBA" id="ARBA00022679"/>
    </source>
</evidence>
<dbReference type="InterPro" id="IPR024914">
    <property type="entry name" value="tRNA_acetyltr_TmcA"/>
</dbReference>
<evidence type="ECO:0000256" key="5">
    <source>
        <dbReference type="ARBA" id="ARBA00022741"/>
    </source>
</evidence>
<feature type="binding site" evidence="9">
    <location>
        <position position="340"/>
    </location>
    <ligand>
        <name>ATP</name>
        <dbReference type="ChEBI" id="CHEBI:30616"/>
    </ligand>
</feature>
<keyword evidence="2 9" id="KW-0820">tRNA-binding</keyword>
<evidence type="ECO:0000256" key="8">
    <source>
        <dbReference type="ARBA" id="ARBA00023315"/>
    </source>
</evidence>
<comment type="function">
    <text evidence="9">Catalyzes the formation of N(4)-acetylcytidine (ac(4)C) at the wobble position of tRNA(Met), by using acetyl-CoA as an acetyl donor and ATP (or GTP).</text>
</comment>
<protein>
    <recommendedName>
        <fullName evidence="9">tRNA(Met) cytidine acetyltransferase TmcA</fullName>
        <ecNumber evidence="9">2.3.1.193</ecNumber>
    </recommendedName>
</protein>
<dbReference type="Gene3D" id="3.40.50.300">
    <property type="entry name" value="P-loop containing nucleotide triphosphate hydrolases"/>
    <property type="match status" value="1"/>
</dbReference>
<keyword evidence="7 9" id="KW-0694">RNA-binding</keyword>
<evidence type="ECO:0000256" key="1">
    <source>
        <dbReference type="ARBA" id="ARBA00022490"/>
    </source>
</evidence>
<accession>A0ABY1RWD1</accession>
<comment type="catalytic activity">
    <reaction evidence="9">
        <text>cytidine(34) in elongator tRNA(Met) + acetyl-CoA + ATP + H2O = N(4)-acetylcytidine(34) in elongator tRNA(Met) + ADP + phosphate + CoA + H(+)</text>
        <dbReference type="Rhea" id="RHEA:43788"/>
        <dbReference type="Rhea" id="RHEA-COMP:10693"/>
        <dbReference type="Rhea" id="RHEA-COMP:10694"/>
        <dbReference type="ChEBI" id="CHEBI:15377"/>
        <dbReference type="ChEBI" id="CHEBI:15378"/>
        <dbReference type="ChEBI" id="CHEBI:30616"/>
        <dbReference type="ChEBI" id="CHEBI:43474"/>
        <dbReference type="ChEBI" id="CHEBI:57287"/>
        <dbReference type="ChEBI" id="CHEBI:57288"/>
        <dbReference type="ChEBI" id="CHEBI:74900"/>
        <dbReference type="ChEBI" id="CHEBI:82748"/>
        <dbReference type="ChEBI" id="CHEBI:456216"/>
        <dbReference type="EC" id="2.3.1.193"/>
    </reaction>
</comment>
<comment type="similarity">
    <text evidence="9">Belongs to the TmcA family.</text>
</comment>
<evidence type="ECO:0000256" key="6">
    <source>
        <dbReference type="ARBA" id="ARBA00022840"/>
    </source>
</evidence>
<dbReference type="InterPro" id="IPR038321">
    <property type="entry name" value="TmcA_C_sf"/>
</dbReference>
<keyword evidence="5 9" id="KW-0547">Nucleotide-binding</keyword>
<dbReference type="PANTHER" id="PTHR10925:SF5">
    <property type="entry name" value="RNA CYTIDINE ACETYLTRANSFERASE"/>
    <property type="match status" value="1"/>
</dbReference>
<dbReference type="InterPro" id="IPR016181">
    <property type="entry name" value="Acyl_CoA_acyltransferase"/>
</dbReference>
<reference evidence="11 12" key="1">
    <citation type="submission" date="2017-05" db="EMBL/GenBank/DDBJ databases">
        <authorList>
            <person name="Varghese N."/>
            <person name="Submissions S."/>
        </authorList>
    </citation>
    <scope>NUCLEOTIDE SEQUENCE [LARGE SCALE GENOMIC DNA]</scope>
    <source>
        <strain evidence="11 12">CGMCC 1.7287</strain>
    </source>
</reference>
<evidence type="ECO:0000256" key="9">
    <source>
        <dbReference type="HAMAP-Rule" id="MF_01886"/>
    </source>
</evidence>
<evidence type="ECO:0000256" key="2">
    <source>
        <dbReference type="ARBA" id="ARBA00022555"/>
    </source>
</evidence>
<evidence type="ECO:0000256" key="7">
    <source>
        <dbReference type="ARBA" id="ARBA00022884"/>
    </source>
</evidence>
<keyword evidence="12" id="KW-1185">Reference proteome</keyword>
<comment type="subcellular location">
    <subcellularLocation>
        <location evidence="9">Cytoplasm</location>
    </subcellularLocation>
</comment>
<dbReference type="Pfam" id="PF08351">
    <property type="entry name" value="TmcA_N"/>
    <property type="match status" value="1"/>
</dbReference>
<evidence type="ECO:0000259" key="10">
    <source>
        <dbReference type="PROSITE" id="PS51186"/>
    </source>
</evidence>
<feature type="binding site" evidence="9">
    <location>
        <position position="184"/>
    </location>
    <ligand>
        <name>ATP</name>
        <dbReference type="ChEBI" id="CHEBI:30616"/>
    </ligand>
</feature>
<dbReference type="PANTHER" id="PTHR10925">
    <property type="entry name" value="N-ACETYLTRANSFERASE 10"/>
    <property type="match status" value="1"/>
</dbReference>
<keyword evidence="8 9" id="KW-0012">Acyltransferase</keyword>
<dbReference type="InterPro" id="IPR013562">
    <property type="entry name" value="TmcA/NAT10_N"/>
</dbReference>
<sequence length="701" mass="77727">MNALLLARLREQLCRQRQRLLVWLSGEEAWCHEQLAGPLSLWLQGQGVLVGDTPVAGLSPVDARRVHSCLGQTLDYAVIDAFAGFNPNAFGQISGAVQGGGCVVLMTPSPERWVDFPDPEYVSLCVEPYRPEQLRGQYLIHLVKVLTTSGGMLHWQQGQAPVLPELPMVDERTMIEAPFRSVDQMEAVELILETAGKRQQPLVLSADRGRGKSAALGIAAARLLQAGKRVAVTAFSRNAIAALLERVEALAPECVHRVAFYRPDELLHAEVQADLLLVDEAAAIPTPLLSEMVAVFPRTVFATTLHGYEGNGQGFALRFMQLLRSRYPRCREYRLCTPIRWASPDPLEHLSNRLLLLDVDAGSPDRLDAELEVVRVSQQTLVDDTELLRNVFGLLVLAHYRTTPGDLRIMLDSPNIRIYLVRSSGVPVACALLAEEGPLPDTLAQAVWGGRRRPRGHLLPQTLVAQEGWLEAAPWRALRVVRIAVHPEVQKFGVGSLLLGQIEQDAVADQIDYLGASFAASPSLLQFWLSNGFRPLRLGEQRDPVAGSHALLVLKPLSENTRHFMPEMQRWYRRSLLQRLPGMLKDLEAEHLPALLQNTAAEQPLAPSVLQRLKGFGEAQRSLESSLIPLRELLEASIDRWGEWQLSVVDQRLLCDRIIRQLPPAAVTAPEGKRAQLDRLRQLCTLLLAKLAAESPSGPQY</sequence>